<organism evidence="2 3">
    <name type="scientific">Herbiconiux moechotypicola</name>
    <dbReference type="NCBI Taxonomy" id="637393"/>
    <lineage>
        <taxon>Bacteria</taxon>
        <taxon>Bacillati</taxon>
        <taxon>Actinomycetota</taxon>
        <taxon>Actinomycetes</taxon>
        <taxon>Micrococcales</taxon>
        <taxon>Microbacteriaceae</taxon>
        <taxon>Herbiconiux</taxon>
    </lineage>
</organism>
<dbReference type="RefSeq" id="WP_259478338.1">
    <property type="nucleotide sequence ID" value="NZ_BAAAQY010000002.1"/>
</dbReference>
<dbReference type="Proteomes" id="UP001500929">
    <property type="component" value="Unassembled WGS sequence"/>
</dbReference>
<comment type="caution">
    <text evidence="2">The sequence shown here is derived from an EMBL/GenBank/DDBJ whole genome shotgun (WGS) entry which is preliminary data.</text>
</comment>
<keyword evidence="3" id="KW-1185">Reference proteome</keyword>
<accession>A0ABN3DAF8</accession>
<evidence type="ECO:0000256" key="1">
    <source>
        <dbReference type="SAM" id="MobiDB-lite"/>
    </source>
</evidence>
<gene>
    <name evidence="2" type="ORF">GCM10009851_07170</name>
</gene>
<protein>
    <submittedName>
        <fullName evidence="2">Uncharacterized protein</fullName>
    </submittedName>
</protein>
<proteinExistence type="predicted"/>
<evidence type="ECO:0000313" key="3">
    <source>
        <dbReference type="Proteomes" id="UP001500929"/>
    </source>
</evidence>
<name>A0ABN3DAF8_9MICO</name>
<sequence>MVRRTQQQRRAEVRARAAAVEALERENGSYNRPPRSDTRAKSWDTPVDDFNTIRIVTTIWRHDGALVDFVLILQTAGWGGSWRNVALVDCCDGHCHLHPDDSRHRELRQHLMRLDTVDDVSAAYRLATVTMSDSARRLRDNSESESS</sequence>
<dbReference type="EMBL" id="BAAAQY010000002">
    <property type="protein sequence ID" value="GAA2225905.1"/>
    <property type="molecule type" value="Genomic_DNA"/>
</dbReference>
<evidence type="ECO:0000313" key="2">
    <source>
        <dbReference type="EMBL" id="GAA2225905.1"/>
    </source>
</evidence>
<feature type="region of interest" description="Disordered" evidence="1">
    <location>
        <begin position="24"/>
        <end position="43"/>
    </location>
</feature>
<reference evidence="2 3" key="1">
    <citation type="journal article" date="2019" name="Int. J. Syst. Evol. Microbiol.">
        <title>The Global Catalogue of Microorganisms (GCM) 10K type strain sequencing project: providing services to taxonomists for standard genome sequencing and annotation.</title>
        <authorList>
            <consortium name="The Broad Institute Genomics Platform"/>
            <consortium name="The Broad Institute Genome Sequencing Center for Infectious Disease"/>
            <person name="Wu L."/>
            <person name="Ma J."/>
        </authorList>
    </citation>
    <scope>NUCLEOTIDE SEQUENCE [LARGE SCALE GENOMIC DNA]</scope>
    <source>
        <strain evidence="2 3">JCM 16117</strain>
    </source>
</reference>